<evidence type="ECO:0000313" key="2">
    <source>
        <dbReference type="EMBL" id="AJE45928.1"/>
    </source>
</evidence>
<dbReference type="Proteomes" id="UP000031521">
    <property type="component" value="Chromosome"/>
</dbReference>
<evidence type="ECO:0000313" key="3">
    <source>
        <dbReference type="Proteomes" id="UP000031521"/>
    </source>
</evidence>
<dbReference type="AlphaFoldDB" id="A0A0B5DQX1"/>
<dbReference type="RefSeq" id="WP_043868906.1">
    <property type="nucleotide sequence ID" value="NZ_CP004393.1"/>
</dbReference>
<dbReference type="Gene3D" id="3.40.50.300">
    <property type="entry name" value="P-loop containing nucleotide triphosphate hydrolases"/>
    <property type="match status" value="1"/>
</dbReference>
<dbReference type="InterPro" id="IPR025669">
    <property type="entry name" value="AAA_dom"/>
</dbReference>
<dbReference type="InterPro" id="IPR027417">
    <property type="entry name" value="P-loop_NTPase"/>
</dbReference>
<dbReference type="GO" id="GO:0051782">
    <property type="term" value="P:negative regulation of cell division"/>
    <property type="evidence" value="ECO:0007669"/>
    <property type="project" value="TreeGrafter"/>
</dbReference>
<name>A0A0B5DQX1_9RHOB</name>
<organism evidence="2 3">
    <name type="scientific">Celeribacter indicus</name>
    <dbReference type="NCBI Taxonomy" id="1208324"/>
    <lineage>
        <taxon>Bacteria</taxon>
        <taxon>Pseudomonadati</taxon>
        <taxon>Pseudomonadota</taxon>
        <taxon>Alphaproteobacteria</taxon>
        <taxon>Rhodobacterales</taxon>
        <taxon>Roseobacteraceae</taxon>
        <taxon>Celeribacter</taxon>
    </lineage>
</organism>
<dbReference type="SUPFAM" id="SSF52540">
    <property type="entry name" value="P-loop containing nucleoside triphosphate hydrolases"/>
    <property type="match status" value="1"/>
</dbReference>
<dbReference type="STRING" id="1208324.P73_1213"/>
<sequence>MTSEAQVQDDPAPLVACTVSRDVQNFDLLIEDMETELGEAWGDLSFADARQFFRQPESGALKFVAIALDHDDGDHLAMVADLIEAAKAQGVKVILVADEVSPMALHQLLQLGAEDFIPYPLPEGALRDAIARLDTPRKAAAADFVDMSAAPAPRAPLPAAQPGAHGIVLPVQSVSGGAGATTIAVNLAWELAGIERKDPQPRVLLMDLDLQFGSVSTYLDLPRREAVYELLSSTDTMDDDAFRGALMNFNDRLSVLTAPPDILPLDFIEPEEVARLLDRARAHFDYVVIDMPTTLVNWTETVLNAADFYFAPFELDLRSAQNILRLRNALRAEELPFEKLRFLLNRAPKGMDLAAKGRTKRMAETLEIAIDVQFPDGGRPVRDACDQGLPLAIEAAKNPLRKEIQKLAASIHARQSDRLEAAE</sequence>
<dbReference type="GO" id="GO:0005524">
    <property type="term" value="F:ATP binding"/>
    <property type="evidence" value="ECO:0007669"/>
    <property type="project" value="TreeGrafter"/>
</dbReference>
<dbReference type="GO" id="GO:0016887">
    <property type="term" value="F:ATP hydrolysis activity"/>
    <property type="evidence" value="ECO:0007669"/>
    <property type="project" value="TreeGrafter"/>
</dbReference>
<dbReference type="HOGENOM" id="CLU_055440_0_0_5"/>
<accession>A0A0B5DQX1</accession>
<dbReference type="Pfam" id="PF13614">
    <property type="entry name" value="AAA_31"/>
    <property type="match status" value="1"/>
</dbReference>
<dbReference type="GO" id="GO:0005829">
    <property type="term" value="C:cytosol"/>
    <property type="evidence" value="ECO:0007669"/>
    <property type="project" value="TreeGrafter"/>
</dbReference>
<dbReference type="EMBL" id="CP004393">
    <property type="protein sequence ID" value="AJE45928.1"/>
    <property type="molecule type" value="Genomic_DNA"/>
</dbReference>
<protein>
    <submittedName>
        <fullName evidence="2">Chromosome partitioning ATPase</fullName>
    </submittedName>
</protein>
<dbReference type="PANTHER" id="PTHR43384">
    <property type="entry name" value="SEPTUM SITE-DETERMINING PROTEIN MIND HOMOLOG, CHLOROPLASTIC-RELATED"/>
    <property type="match status" value="1"/>
</dbReference>
<dbReference type="PANTHER" id="PTHR43384:SF13">
    <property type="entry name" value="SLR0110 PROTEIN"/>
    <property type="match status" value="1"/>
</dbReference>
<feature type="domain" description="AAA" evidence="1">
    <location>
        <begin position="172"/>
        <end position="329"/>
    </location>
</feature>
<evidence type="ECO:0000259" key="1">
    <source>
        <dbReference type="Pfam" id="PF13614"/>
    </source>
</evidence>
<proteinExistence type="predicted"/>
<gene>
    <name evidence="2" type="ORF">P73_1213</name>
</gene>
<dbReference type="InterPro" id="IPR050625">
    <property type="entry name" value="ParA/MinD_ATPase"/>
</dbReference>
<dbReference type="KEGG" id="cid:P73_1213"/>
<dbReference type="GO" id="GO:0009898">
    <property type="term" value="C:cytoplasmic side of plasma membrane"/>
    <property type="evidence" value="ECO:0007669"/>
    <property type="project" value="TreeGrafter"/>
</dbReference>
<dbReference type="OrthoDB" id="8281972at2"/>
<reference evidence="2 3" key="1">
    <citation type="journal article" date="2014" name="Int. J. Syst. Evol. Microbiol.">
        <title>Celeribacter indicus sp. nov., a polycyclic aromatic hydrocarbon-degrading bacterium from deep-sea sediment and reclassification of Huaishuia halophila as Celeribacter halophilus comb. nov.</title>
        <authorList>
            <person name="Lai Q."/>
            <person name="Cao J."/>
            <person name="Yuan J."/>
            <person name="Li F."/>
            <person name="Shao Z."/>
        </authorList>
    </citation>
    <scope>NUCLEOTIDE SEQUENCE [LARGE SCALE GENOMIC DNA]</scope>
    <source>
        <strain evidence="2">P73</strain>
    </source>
</reference>
<dbReference type="Gene3D" id="3.40.50.2300">
    <property type="match status" value="1"/>
</dbReference>
<keyword evidence="3" id="KW-1185">Reference proteome</keyword>